<protein>
    <submittedName>
        <fullName evidence="2">Uncharacterized protein</fullName>
    </submittedName>
</protein>
<gene>
    <name evidence="2" type="ORF">PCON_12652</name>
</gene>
<keyword evidence="3" id="KW-1185">Reference proteome</keyword>
<reference evidence="2 3" key="1">
    <citation type="journal article" date="2013" name="PLoS Genet.">
        <title>The genome and development-dependent transcriptomes of Pyronema confluens: a window into fungal evolution.</title>
        <authorList>
            <person name="Traeger S."/>
            <person name="Altegoer F."/>
            <person name="Freitag M."/>
            <person name="Gabaldon T."/>
            <person name="Kempken F."/>
            <person name="Kumar A."/>
            <person name="Marcet-Houben M."/>
            <person name="Poggeler S."/>
            <person name="Stajich J.E."/>
            <person name="Nowrousian M."/>
        </authorList>
    </citation>
    <scope>NUCLEOTIDE SEQUENCE [LARGE SCALE GENOMIC DNA]</scope>
    <source>
        <strain evidence="3">CBS 100304</strain>
        <tissue evidence="2">Vegetative mycelium</tissue>
    </source>
</reference>
<evidence type="ECO:0000313" key="2">
    <source>
        <dbReference type="EMBL" id="CCX13059.1"/>
    </source>
</evidence>
<sequence length="115" mass="12346">MVLVAELLADLTVLKTINAPEALSLVNAVPTQASTQDADLKRAMEFLQLRGEQVKHNELTLKRAAVARVAARLRGEGEGVERRVDNKMEWGYESDDGRGGLSEGGGVRMAGGWGA</sequence>
<dbReference type="EMBL" id="HF935776">
    <property type="protein sequence ID" value="CCX13059.1"/>
    <property type="molecule type" value="Genomic_DNA"/>
</dbReference>
<evidence type="ECO:0000256" key="1">
    <source>
        <dbReference type="SAM" id="MobiDB-lite"/>
    </source>
</evidence>
<evidence type="ECO:0000313" key="3">
    <source>
        <dbReference type="Proteomes" id="UP000018144"/>
    </source>
</evidence>
<proteinExistence type="predicted"/>
<dbReference type="Proteomes" id="UP000018144">
    <property type="component" value="Unassembled WGS sequence"/>
</dbReference>
<dbReference type="AlphaFoldDB" id="U4L6L5"/>
<dbReference type="OrthoDB" id="5426662at2759"/>
<organism evidence="2 3">
    <name type="scientific">Pyronema omphalodes (strain CBS 100304)</name>
    <name type="common">Pyronema confluens</name>
    <dbReference type="NCBI Taxonomy" id="1076935"/>
    <lineage>
        <taxon>Eukaryota</taxon>
        <taxon>Fungi</taxon>
        <taxon>Dikarya</taxon>
        <taxon>Ascomycota</taxon>
        <taxon>Pezizomycotina</taxon>
        <taxon>Pezizomycetes</taxon>
        <taxon>Pezizales</taxon>
        <taxon>Pyronemataceae</taxon>
        <taxon>Pyronema</taxon>
    </lineage>
</organism>
<feature type="compositionally biased region" description="Gly residues" evidence="1">
    <location>
        <begin position="99"/>
        <end position="115"/>
    </location>
</feature>
<accession>U4L6L5</accession>
<name>U4L6L5_PYROM</name>
<feature type="region of interest" description="Disordered" evidence="1">
    <location>
        <begin position="91"/>
        <end position="115"/>
    </location>
</feature>